<sequence length="187" mass="20490">MIMAFGATGWQWLNPPREWTADDGLGLFCDGGTDLWRRTGDGFTVDNAHLFVRPRGGDLRLSVTFTAEYGELYDQAGAVLRIDDTHWVKAGVEFMDGTFSLVTVVTRDYSDASLLPLHDSPDGMTFRLDREGDTVSVRYGLAGEEPDHLLRRAYFPPSATVLAGAMAAAPVSKGFPVRFTDVRVLAG</sequence>
<dbReference type="Pfam" id="PF07081">
    <property type="entry name" value="DUF1349"/>
    <property type="match status" value="1"/>
</dbReference>
<dbReference type="Proteomes" id="UP001612741">
    <property type="component" value="Unassembled WGS sequence"/>
</dbReference>
<reference evidence="1 2" key="1">
    <citation type="submission" date="2024-10" db="EMBL/GenBank/DDBJ databases">
        <title>The Natural Products Discovery Center: Release of the First 8490 Sequenced Strains for Exploring Actinobacteria Biosynthetic Diversity.</title>
        <authorList>
            <person name="Kalkreuter E."/>
            <person name="Kautsar S.A."/>
            <person name="Yang D."/>
            <person name="Bader C.D."/>
            <person name="Teijaro C.N."/>
            <person name="Fluegel L."/>
            <person name="Davis C.M."/>
            <person name="Simpson J.R."/>
            <person name="Lauterbach L."/>
            <person name="Steele A.D."/>
            <person name="Gui C."/>
            <person name="Meng S."/>
            <person name="Li G."/>
            <person name="Viehrig K."/>
            <person name="Ye F."/>
            <person name="Su P."/>
            <person name="Kiefer A.F."/>
            <person name="Nichols A."/>
            <person name="Cepeda A.J."/>
            <person name="Yan W."/>
            <person name="Fan B."/>
            <person name="Jiang Y."/>
            <person name="Adhikari A."/>
            <person name="Zheng C.-J."/>
            <person name="Schuster L."/>
            <person name="Cowan T.M."/>
            <person name="Smanski M.J."/>
            <person name="Chevrette M.G."/>
            <person name="De Carvalho L.P.S."/>
            <person name="Shen B."/>
        </authorList>
    </citation>
    <scope>NUCLEOTIDE SEQUENCE [LARGE SCALE GENOMIC DNA]</scope>
    <source>
        <strain evidence="1 2">NPDC050545</strain>
    </source>
</reference>
<proteinExistence type="predicted"/>
<protein>
    <submittedName>
        <fullName evidence="1">DUF1349 domain-containing protein</fullName>
    </submittedName>
</protein>
<dbReference type="PANTHER" id="PTHR35332:SF2">
    <property type="entry name" value="REGULATION OF ENOLASE PROTEIN 1"/>
    <property type="match status" value="1"/>
</dbReference>
<dbReference type="Gene3D" id="2.60.120.200">
    <property type="match status" value="1"/>
</dbReference>
<gene>
    <name evidence="1" type="ORF">ACIBG2_06365</name>
</gene>
<keyword evidence="2" id="KW-1185">Reference proteome</keyword>
<dbReference type="InterPro" id="IPR009784">
    <property type="entry name" value="DUF1349"/>
</dbReference>
<dbReference type="InterPro" id="IPR013320">
    <property type="entry name" value="ConA-like_dom_sf"/>
</dbReference>
<dbReference type="EMBL" id="JBITGY010000002">
    <property type="protein sequence ID" value="MFI6496985.1"/>
    <property type="molecule type" value="Genomic_DNA"/>
</dbReference>
<evidence type="ECO:0000313" key="1">
    <source>
        <dbReference type="EMBL" id="MFI6496985.1"/>
    </source>
</evidence>
<dbReference type="SUPFAM" id="SSF49899">
    <property type="entry name" value="Concanavalin A-like lectins/glucanases"/>
    <property type="match status" value="1"/>
</dbReference>
<evidence type="ECO:0000313" key="2">
    <source>
        <dbReference type="Proteomes" id="UP001612741"/>
    </source>
</evidence>
<name>A0ABW7YN12_9ACTN</name>
<organism evidence="1 2">
    <name type="scientific">Nonomuraea typhae</name>
    <dbReference type="NCBI Taxonomy" id="2603600"/>
    <lineage>
        <taxon>Bacteria</taxon>
        <taxon>Bacillati</taxon>
        <taxon>Actinomycetota</taxon>
        <taxon>Actinomycetes</taxon>
        <taxon>Streptosporangiales</taxon>
        <taxon>Streptosporangiaceae</taxon>
        <taxon>Nonomuraea</taxon>
    </lineage>
</organism>
<comment type="caution">
    <text evidence="1">The sequence shown here is derived from an EMBL/GenBank/DDBJ whole genome shotgun (WGS) entry which is preliminary data.</text>
</comment>
<accession>A0ABW7YN12</accession>
<dbReference type="PANTHER" id="PTHR35332">
    <property type="entry name" value="REGULATION OF ENOLASE PROTEIN 1"/>
    <property type="match status" value="1"/>
</dbReference>
<dbReference type="RefSeq" id="WP_397079534.1">
    <property type="nucleotide sequence ID" value="NZ_JBITGY010000002.1"/>
</dbReference>